<dbReference type="PANTHER" id="PTHR42850">
    <property type="entry name" value="METALLOPHOSPHOESTERASE"/>
    <property type="match status" value="1"/>
</dbReference>
<protein>
    <submittedName>
        <fullName evidence="2">Bis(5'-nucleosyl)-tetraphosphatase, symmetrical</fullName>
        <ecNumber evidence="2">3.6.1.41</ecNumber>
    </submittedName>
</protein>
<dbReference type="GO" id="GO:0110154">
    <property type="term" value="P:RNA decapping"/>
    <property type="evidence" value="ECO:0007669"/>
    <property type="project" value="TreeGrafter"/>
</dbReference>
<keyword evidence="2" id="KW-0378">Hydrolase</keyword>
<reference evidence="2 3" key="1">
    <citation type="submission" date="2020-04" db="EMBL/GenBank/DDBJ databases">
        <authorList>
            <person name="De Canck E."/>
        </authorList>
    </citation>
    <scope>NUCLEOTIDE SEQUENCE [LARGE SCALE GENOMIC DNA]</scope>
    <source>
        <strain evidence="2 3">LMG 28138</strain>
    </source>
</reference>
<dbReference type="GO" id="GO:0008803">
    <property type="term" value="F:bis(5'-nucleosyl)-tetraphosphatase (symmetrical) activity"/>
    <property type="evidence" value="ECO:0007669"/>
    <property type="project" value="UniProtKB-EC"/>
</dbReference>
<dbReference type="PANTHER" id="PTHR42850:SF11">
    <property type="entry name" value="BIS(5'-NUCLEOSYL)-TETRAPHOSPHATASE [SYMMETRICAL]"/>
    <property type="match status" value="1"/>
</dbReference>
<dbReference type="InterPro" id="IPR006186">
    <property type="entry name" value="Ser/Thr-sp_prot-phosphatase"/>
</dbReference>
<dbReference type="Gene3D" id="3.60.21.10">
    <property type="match status" value="1"/>
</dbReference>
<dbReference type="InterPro" id="IPR050126">
    <property type="entry name" value="Ap4A_hydrolase"/>
</dbReference>
<dbReference type="EMBL" id="CADIKM010000007">
    <property type="protein sequence ID" value="CAB3786037.1"/>
    <property type="molecule type" value="Genomic_DNA"/>
</dbReference>
<dbReference type="EC" id="3.6.1.41" evidence="2"/>
<gene>
    <name evidence="2" type="primary">apaH_2</name>
    <name evidence="2" type="ORF">LMG28138_02143</name>
</gene>
<name>A0A6S7CRG1_9BURK</name>
<organism evidence="2 3">
    <name type="scientific">Pararobbsia alpina</name>
    <dbReference type="NCBI Taxonomy" id="621374"/>
    <lineage>
        <taxon>Bacteria</taxon>
        <taxon>Pseudomonadati</taxon>
        <taxon>Pseudomonadota</taxon>
        <taxon>Betaproteobacteria</taxon>
        <taxon>Burkholderiales</taxon>
        <taxon>Burkholderiaceae</taxon>
        <taxon>Pararobbsia</taxon>
    </lineage>
</organism>
<dbReference type="InterPro" id="IPR029052">
    <property type="entry name" value="Metallo-depent_PP-like"/>
</dbReference>
<proteinExistence type="predicted"/>
<evidence type="ECO:0000259" key="1">
    <source>
        <dbReference type="PROSITE" id="PS00125"/>
    </source>
</evidence>
<dbReference type="Pfam" id="PF00149">
    <property type="entry name" value="Metallophos"/>
    <property type="match status" value="1"/>
</dbReference>
<dbReference type="GO" id="GO:0016791">
    <property type="term" value="F:phosphatase activity"/>
    <property type="evidence" value="ECO:0007669"/>
    <property type="project" value="TreeGrafter"/>
</dbReference>
<feature type="domain" description="Serine/threonine specific protein phosphatases" evidence="1">
    <location>
        <begin position="132"/>
        <end position="137"/>
    </location>
</feature>
<accession>A0A6S7CRG1</accession>
<sequence length="317" mass="35008">MAWTNPFVRLVLMPGFGHHLSDEGWIRAPALCVETARSARENHRDTGRGIEETRVKRAVQYRTVRRLPANRSGRDFVLGDLHGHTTALRYLLWQVAFDVRDDRLLSVGDLVDRGDYSEQALGLLDRPWFHAVRGNHEDMLIAVADGLLDFEQWAKVGGEWARKLPLELLASYAGRLRELPLALMVGAPGEGFNLVHAEFFGDDAALGTGYFSEHVRERMLWGRQLIGGTARASPDTLHRGLSPTYCGHTPVERVQRIGAQVFVDTGVFTRTGRLTMVEPATGASHSVSAADAAMAGAANWPWPGETEHESGPLGVTR</sequence>
<dbReference type="GO" id="GO:0005737">
    <property type="term" value="C:cytoplasm"/>
    <property type="evidence" value="ECO:0007669"/>
    <property type="project" value="TreeGrafter"/>
</dbReference>
<dbReference type="SUPFAM" id="SSF56300">
    <property type="entry name" value="Metallo-dependent phosphatases"/>
    <property type="match status" value="1"/>
</dbReference>
<evidence type="ECO:0000313" key="3">
    <source>
        <dbReference type="Proteomes" id="UP000494115"/>
    </source>
</evidence>
<dbReference type="AlphaFoldDB" id="A0A6S7CRG1"/>
<dbReference type="PROSITE" id="PS00125">
    <property type="entry name" value="SER_THR_PHOSPHATASE"/>
    <property type="match status" value="1"/>
</dbReference>
<dbReference type="Proteomes" id="UP000494115">
    <property type="component" value="Unassembled WGS sequence"/>
</dbReference>
<evidence type="ECO:0000313" key="2">
    <source>
        <dbReference type="EMBL" id="CAB3786037.1"/>
    </source>
</evidence>
<dbReference type="InterPro" id="IPR004843">
    <property type="entry name" value="Calcineurin-like_PHP"/>
</dbReference>
<keyword evidence="3" id="KW-1185">Reference proteome</keyword>